<dbReference type="InterPro" id="IPR051206">
    <property type="entry name" value="NAMLAA_amidase_2"/>
</dbReference>
<dbReference type="GO" id="GO:0009253">
    <property type="term" value="P:peptidoglycan catabolic process"/>
    <property type="evidence" value="ECO:0007669"/>
    <property type="project" value="InterPro"/>
</dbReference>
<dbReference type="RefSeq" id="WP_227351743.1">
    <property type="nucleotide sequence ID" value="NZ_JAJDKX010000001.1"/>
</dbReference>
<dbReference type="GO" id="GO:0009254">
    <property type="term" value="P:peptidoglycan turnover"/>
    <property type="evidence" value="ECO:0007669"/>
    <property type="project" value="TreeGrafter"/>
</dbReference>
<dbReference type="PANTHER" id="PTHR30417:SF1">
    <property type="entry name" value="N-ACETYLMURAMOYL-L-ALANINE AMIDASE AMID"/>
    <property type="match status" value="1"/>
</dbReference>
<organism evidence="6 7">
    <name type="scientific">Faecalibacillus intestinalis</name>
    <dbReference type="NCBI Taxonomy" id="1982626"/>
    <lineage>
        <taxon>Bacteria</taxon>
        <taxon>Bacillati</taxon>
        <taxon>Bacillota</taxon>
        <taxon>Erysipelotrichia</taxon>
        <taxon>Erysipelotrichales</taxon>
        <taxon>Coprobacillaceae</taxon>
        <taxon>Faecalibacillus</taxon>
    </lineage>
</organism>
<reference evidence="6" key="1">
    <citation type="submission" date="2022-06" db="EMBL/GenBank/DDBJ databases">
        <title>Isolation of gut microbiota from human fecal samples.</title>
        <authorList>
            <person name="Pamer E.G."/>
            <person name="Barat B."/>
            <person name="Waligurski E."/>
            <person name="Medina S."/>
            <person name="Paddock L."/>
            <person name="Mostad J."/>
        </authorList>
    </citation>
    <scope>NUCLEOTIDE SEQUENCE</scope>
    <source>
        <strain evidence="6">DFI.6.24</strain>
    </source>
</reference>
<gene>
    <name evidence="6" type="ORF">NE542_01940</name>
</gene>
<evidence type="ECO:0000259" key="5">
    <source>
        <dbReference type="Pfam" id="PF01510"/>
    </source>
</evidence>
<dbReference type="GO" id="GO:0071555">
    <property type="term" value="P:cell wall organization"/>
    <property type="evidence" value="ECO:0007669"/>
    <property type="project" value="UniProtKB-KW"/>
</dbReference>
<feature type="domain" description="N-acetylmuramoyl-L-alanine amidase" evidence="5">
    <location>
        <begin position="22"/>
        <end position="131"/>
    </location>
</feature>
<dbReference type="AlphaFoldDB" id="A0AAP2UDB7"/>
<dbReference type="GO" id="GO:0008745">
    <property type="term" value="F:N-acetylmuramoyl-L-alanine amidase activity"/>
    <property type="evidence" value="ECO:0007669"/>
    <property type="project" value="UniProtKB-EC"/>
</dbReference>
<dbReference type="SUPFAM" id="SSF55846">
    <property type="entry name" value="N-acetylmuramoyl-L-alanine amidase-like"/>
    <property type="match status" value="1"/>
</dbReference>
<evidence type="ECO:0000256" key="1">
    <source>
        <dbReference type="ARBA" id="ARBA00001561"/>
    </source>
</evidence>
<dbReference type="InterPro" id="IPR036505">
    <property type="entry name" value="Amidase/PGRP_sf"/>
</dbReference>
<evidence type="ECO:0000256" key="2">
    <source>
        <dbReference type="ARBA" id="ARBA00011901"/>
    </source>
</evidence>
<dbReference type="EMBL" id="JANGBO010000001">
    <property type="protein sequence ID" value="MCQ5060605.1"/>
    <property type="molecule type" value="Genomic_DNA"/>
</dbReference>
<dbReference type="Gene3D" id="3.40.80.10">
    <property type="entry name" value="Peptidoglycan recognition protein-like"/>
    <property type="match status" value="1"/>
</dbReference>
<dbReference type="PANTHER" id="PTHR30417">
    <property type="entry name" value="N-ACETYLMURAMOYL-L-ALANINE AMIDASE AMID"/>
    <property type="match status" value="1"/>
</dbReference>
<dbReference type="EC" id="3.5.1.28" evidence="2"/>
<name>A0AAP2UDB7_9FIRM</name>
<dbReference type="Pfam" id="PF01510">
    <property type="entry name" value="Amidase_2"/>
    <property type="match status" value="1"/>
</dbReference>
<evidence type="ECO:0000313" key="7">
    <source>
        <dbReference type="Proteomes" id="UP001204814"/>
    </source>
</evidence>
<evidence type="ECO:0000256" key="3">
    <source>
        <dbReference type="ARBA" id="ARBA00022801"/>
    </source>
</evidence>
<comment type="catalytic activity">
    <reaction evidence="1">
        <text>Hydrolyzes the link between N-acetylmuramoyl residues and L-amino acid residues in certain cell-wall glycopeptides.</text>
        <dbReference type="EC" id="3.5.1.28"/>
    </reaction>
</comment>
<dbReference type="Proteomes" id="UP001204814">
    <property type="component" value="Unassembled WGS sequence"/>
</dbReference>
<sequence length="131" mass="14604">MSYELKQNLANRANYGSKRDLSKIKYLVIHYTNNDGDSDEANGKYFAREVVKASAHYFVDDDSVTQSVPDNFAAYAVGGKCQSAHHPYYGTIKNANSISIEMCDNHKDGTVHICDETLANTYALARALMKK</sequence>
<proteinExistence type="predicted"/>
<keyword evidence="4" id="KW-0961">Cell wall biogenesis/degradation</keyword>
<evidence type="ECO:0000256" key="4">
    <source>
        <dbReference type="ARBA" id="ARBA00023316"/>
    </source>
</evidence>
<dbReference type="CDD" id="cd06583">
    <property type="entry name" value="PGRP"/>
    <property type="match status" value="1"/>
</dbReference>
<protein>
    <recommendedName>
        <fullName evidence="2">N-acetylmuramoyl-L-alanine amidase</fullName>
        <ecNumber evidence="2">3.5.1.28</ecNumber>
    </recommendedName>
</protein>
<comment type="caution">
    <text evidence="6">The sequence shown here is derived from an EMBL/GenBank/DDBJ whole genome shotgun (WGS) entry which is preliminary data.</text>
</comment>
<dbReference type="InterPro" id="IPR002502">
    <property type="entry name" value="Amidase_domain"/>
</dbReference>
<accession>A0AAP2UDB7</accession>
<evidence type="ECO:0000313" key="6">
    <source>
        <dbReference type="EMBL" id="MCQ5060605.1"/>
    </source>
</evidence>
<keyword evidence="3 6" id="KW-0378">Hydrolase</keyword>